<protein>
    <submittedName>
        <fullName evidence="2">Uncharacterized protein</fullName>
    </submittedName>
</protein>
<name>A0A2S6GY77_9PSEU</name>
<dbReference type="EMBL" id="PTIX01000002">
    <property type="protein sequence ID" value="PPK70111.1"/>
    <property type="molecule type" value="Genomic_DNA"/>
</dbReference>
<reference evidence="2 3" key="1">
    <citation type="submission" date="2018-02" db="EMBL/GenBank/DDBJ databases">
        <title>Genomic Encyclopedia of Archaeal and Bacterial Type Strains, Phase II (KMG-II): from individual species to whole genera.</title>
        <authorList>
            <person name="Goeker M."/>
        </authorList>
    </citation>
    <scope>NUCLEOTIDE SEQUENCE [LARGE SCALE GENOMIC DNA]</scope>
    <source>
        <strain evidence="2 3">YU 961-1</strain>
    </source>
</reference>
<evidence type="ECO:0000313" key="3">
    <source>
        <dbReference type="Proteomes" id="UP000239203"/>
    </source>
</evidence>
<dbReference type="AlphaFoldDB" id="A0A2S6GY77"/>
<gene>
    <name evidence="2" type="ORF">CLV40_10221</name>
</gene>
<proteinExistence type="predicted"/>
<evidence type="ECO:0000256" key="1">
    <source>
        <dbReference type="SAM" id="MobiDB-lite"/>
    </source>
</evidence>
<feature type="compositionally biased region" description="Polar residues" evidence="1">
    <location>
        <begin position="155"/>
        <end position="169"/>
    </location>
</feature>
<accession>A0A2S6GY77</accession>
<feature type="compositionally biased region" description="Basic and acidic residues" evidence="1">
    <location>
        <begin position="116"/>
        <end position="136"/>
    </location>
</feature>
<dbReference type="Proteomes" id="UP000239203">
    <property type="component" value="Unassembled WGS sequence"/>
</dbReference>
<sequence>MQLLDLPRPIRPHHPDDYPNPTCLPLGNPFREQHPLINQRQPTNTRTRRTIHDHPAALAADPPRLARGQHRIANHSRPTNSTPRPWARTHLDATARRQAGTYRCTTANLHATAFTHTRDINRDPGRCPDTDRDSPRNRPCPGGLSRSPAAPRSQAHGTAFTNHPGTAGT</sequence>
<comment type="caution">
    <text evidence="2">The sequence shown here is derived from an EMBL/GenBank/DDBJ whole genome shotgun (WGS) entry which is preliminary data.</text>
</comment>
<keyword evidence="3" id="KW-1185">Reference proteome</keyword>
<dbReference type="RefSeq" id="WP_104476853.1">
    <property type="nucleotide sequence ID" value="NZ_CP154825.1"/>
</dbReference>
<evidence type="ECO:0000313" key="2">
    <source>
        <dbReference type="EMBL" id="PPK70111.1"/>
    </source>
</evidence>
<organism evidence="2 3">
    <name type="scientific">Actinokineospora auranticolor</name>
    <dbReference type="NCBI Taxonomy" id="155976"/>
    <lineage>
        <taxon>Bacteria</taxon>
        <taxon>Bacillati</taxon>
        <taxon>Actinomycetota</taxon>
        <taxon>Actinomycetes</taxon>
        <taxon>Pseudonocardiales</taxon>
        <taxon>Pseudonocardiaceae</taxon>
        <taxon>Actinokineospora</taxon>
    </lineage>
</organism>
<feature type="region of interest" description="Disordered" evidence="1">
    <location>
        <begin position="116"/>
        <end position="169"/>
    </location>
</feature>